<dbReference type="InterPro" id="IPR001296">
    <property type="entry name" value="Glyco_trans_1"/>
</dbReference>
<feature type="domain" description="Glycosyl transferase family 1" evidence="1">
    <location>
        <begin position="228"/>
        <end position="381"/>
    </location>
</feature>
<evidence type="ECO:0000313" key="4">
    <source>
        <dbReference type="Proteomes" id="UP000294850"/>
    </source>
</evidence>
<comment type="caution">
    <text evidence="3">The sequence shown here is derived from an EMBL/GenBank/DDBJ whole genome shotgun (WGS) entry which is preliminary data.</text>
</comment>
<keyword evidence="3" id="KW-0808">Transferase</keyword>
<evidence type="ECO:0000259" key="2">
    <source>
        <dbReference type="Pfam" id="PF13439"/>
    </source>
</evidence>
<protein>
    <submittedName>
        <fullName evidence="3">Glycosyltransferase</fullName>
    </submittedName>
</protein>
<dbReference type="PANTHER" id="PTHR12526">
    <property type="entry name" value="GLYCOSYLTRANSFERASE"/>
    <property type="match status" value="1"/>
</dbReference>
<proteinExistence type="predicted"/>
<dbReference type="AlphaFoldDB" id="A0A4R5DXR5"/>
<name>A0A4R5DXR5_9BACT</name>
<dbReference type="CDD" id="cd03825">
    <property type="entry name" value="GT4_WcaC-like"/>
    <property type="match status" value="1"/>
</dbReference>
<dbReference type="EMBL" id="SMFL01000001">
    <property type="protein sequence ID" value="TDE18737.1"/>
    <property type="molecule type" value="Genomic_DNA"/>
</dbReference>
<dbReference type="SUPFAM" id="SSF53756">
    <property type="entry name" value="UDP-Glycosyltransferase/glycogen phosphorylase"/>
    <property type="match status" value="1"/>
</dbReference>
<keyword evidence="4" id="KW-1185">Reference proteome</keyword>
<dbReference type="Proteomes" id="UP000294850">
    <property type="component" value="Unassembled WGS sequence"/>
</dbReference>
<evidence type="ECO:0000313" key="3">
    <source>
        <dbReference type="EMBL" id="TDE18737.1"/>
    </source>
</evidence>
<dbReference type="Pfam" id="PF13439">
    <property type="entry name" value="Glyco_transf_4"/>
    <property type="match status" value="1"/>
</dbReference>
<dbReference type="GO" id="GO:0016757">
    <property type="term" value="F:glycosyltransferase activity"/>
    <property type="evidence" value="ECO:0007669"/>
    <property type="project" value="InterPro"/>
</dbReference>
<sequence>MILHLSTFHLEGGAGVAATRLHRALLHSGEDSWMLVPASNDSEEGVVPLADTKWKSRLAFFRFAAERLYFYPQEKDSSIRFAFSPAEIGADICDHPLVKKADIIHLHWINFGFLSMDSLGKLFSLGKPVVWTLHDMWAFTGGCHYSRGCDHYLTHCRYCPYLSKPDLYDISFSQFEQKKEIYQKAKIAMVSPSNWLTGLTKKASLTESIQSLNIPNCLDTNLFKPGNKTEIRKILNLPPDKKLILFAGANTQDQRKGFAYFREAIKINKLSESNTEVLIFGKSNASFETFPVPVHYLGKITEVEHMVQIYNAADMIVVPSLEDNLPNTIMEAMACGTPAVGFATGGIPEMIDHKLNGFISSLKSSFSLAEGINWVLENNTNNGLSVQARQKVMDNYSENVVTAQYRALYDSLLESKIKA</sequence>
<gene>
    <name evidence="3" type="ORF">E0F88_03560</name>
</gene>
<dbReference type="InterPro" id="IPR028098">
    <property type="entry name" value="Glyco_trans_4-like_N"/>
</dbReference>
<organism evidence="3 4">
    <name type="scientific">Dyadobacter psychrotolerans</name>
    <dbReference type="NCBI Taxonomy" id="2541721"/>
    <lineage>
        <taxon>Bacteria</taxon>
        <taxon>Pseudomonadati</taxon>
        <taxon>Bacteroidota</taxon>
        <taxon>Cytophagia</taxon>
        <taxon>Cytophagales</taxon>
        <taxon>Spirosomataceae</taxon>
        <taxon>Dyadobacter</taxon>
    </lineage>
</organism>
<feature type="domain" description="Glycosyltransferase subfamily 4-like N-terminal" evidence="2">
    <location>
        <begin position="12"/>
        <end position="142"/>
    </location>
</feature>
<dbReference type="OrthoDB" id="9768685at2"/>
<dbReference type="Gene3D" id="3.40.50.2000">
    <property type="entry name" value="Glycogen Phosphorylase B"/>
    <property type="match status" value="2"/>
</dbReference>
<reference evidence="3 4" key="1">
    <citation type="submission" date="2019-03" db="EMBL/GenBank/DDBJ databases">
        <title>Dyadobacter AR-3-6 sp. nov., isolated from arctic soil.</title>
        <authorList>
            <person name="Chaudhary D.K."/>
        </authorList>
    </citation>
    <scope>NUCLEOTIDE SEQUENCE [LARGE SCALE GENOMIC DNA]</scope>
    <source>
        <strain evidence="3 4">AR-3-6</strain>
    </source>
</reference>
<evidence type="ECO:0000259" key="1">
    <source>
        <dbReference type="Pfam" id="PF00534"/>
    </source>
</evidence>
<dbReference type="PANTHER" id="PTHR12526:SF637">
    <property type="entry name" value="GLYCOSYLTRANSFERASE EPSF-RELATED"/>
    <property type="match status" value="1"/>
</dbReference>
<accession>A0A4R5DXR5</accession>
<dbReference type="Pfam" id="PF00534">
    <property type="entry name" value="Glycos_transf_1"/>
    <property type="match status" value="1"/>
</dbReference>